<dbReference type="SUPFAM" id="SSF47384">
    <property type="entry name" value="Homodimeric domain of signal transducing histidine kinase"/>
    <property type="match status" value="1"/>
</dbReference>
<dbReference type="GO" id="GO:0006355">
    <property type="term" value="P:regulation of DNA-templated transcription"/>
    <property type="evidence" value="ECO:0007669"/>
    <property type="project" value="InterPro"/>
</dbReference>
<gene>
    <name evidence="13" type="primary">atoS</name>
    <name evidence="13" type="ORF">KsCSTR_09320</name>
</gene>
<dbReference type="PANTHER" id="PTHR43065:SF46">
    <property type="entry name" value="C4-DICARBOXYLATE TRANSPORT SENSOR PROTEIN DCTB"/>
    <property type="match status" value="1"/>
</dbReference>
<dbReference type="Pfam" id="PF00989">
    <property type="entry name" value="PAS"/>
    <property type="match status" value="1"/>
</dbReference>
<dbReference type="InterPro" id="IPR011006">
    <property type="entry name" value="CheY-like_superfamily"/>
</dbReference>
<feature type="modified residue" description="4-aspartylphosphate" evidence="9">
    <location>
        <position position="512"/>
    </location>
</feature>
<organism evidence="13 14">
    <name type="scientific">Kuenenia stuttgartiensis</name>
    <dbReference type="NCBI Taxonomy" id="174633"/>
    <lineage>
        <taxon>Bacteria</taxon>
        <taxon>Pseudomonadati</taxon>
        <taxon>Planctomycetota</taxon>
        <taxon>Candidatus Brocadiia</taxon>
        <taxon>Candidatus Brocadiales</taxon>
        <taxon>Candidatus Brocadiaceae</taxon>
        <taxon>Candidatus Kuenenia</taxon>
    </lineage>
</organism>
<dbReference type="SUPFAM" id="SSF52172">
    <property type="entry name" value="CheY-like"/>
    <property type="match status" value="1"/>
</dbReference>
<dbReference type="SMART" id="SM00448">
    <property type="entry name" value="REC"/>
    <property type="match status" value="1"/>
</dbReference>
<evidence type="ECO:0000256" key="1">
    <source>
        <dbReference type="ARBA" id="ARBA00000085"/>
    </source>
</evidence>
<dbReference type="PROSITE" id="PS50109">
    <property type="entry name" value="HIS_KIN"/>
    <property type="match status" value="1"/>
</dbReference>
<dbReference type="InterPro" id="IPR005467">
    <property type="entry name" value="His_kinase_dom"/>
</dbReference>
<keyword evidence="4 13" id="KW-0808">Transferase</keyword>
<dbReference type="PROSITE" id="PS50110">
    <property type="entry name" value="RESPONSE_REGULATORY"/>
    <property type="match status" value="1"/>
</dbReference>
<evidence type="ECO:0000256" key="6">
    <source>
        <dbReference type="ARBA" id="ARBA00022777"/>
    </source>
</evidence>
<dbReference type="InterPro" id="IPR003661">
    <property type="entry name" value="HisK_dim/P_dom"/>
</dbReference>
<dbReference type="CDD" id="cd00156">
    <property type="entry name" value="REC"/>
    <property type="match status" value="1"/>
</dbReference>
<dbReference type="Gene3D" id="3.40.50.2300">
    <property type="match status" value="1"/>
</dbReference>
<evidence type="ECO:0000259" key="11">
    <source>
        <dbReference type="PROSITE" id="PS50109"/>
    </source>
</evidence>
<feature type="domain" description="Histidine kinase" evidence="11">
    <location>
        <begin position="223"/>
        <end position="438"/>
    </location>
</feature>
<evidence type="ECO:0000256" key="8">
    <source>
        <dbReference type="ARBA" id="ARBA00023012"/>
    </source>
</evidence>
<dbReference type="InterPro" id="IPR000014">
    <property type="entry name" value="PAS"/>
</dbReference>
<evidence type="ECO:0000256" key="7">
    <source>
        <dbReference type="ARBA" id="ARBA00022840"/>
    </source>
</evidence>
<dbReference type="SMART" id="SM00387">
    <property type="entry name" value="HATPase_c"/>
    <property type="match status" value="1"/>
</dbReference>
<dbReference type="NCBIfam" id="TIGR00229">
    <property type="entry name" value="sensory_box"/>
    <property type="match status" value="1"/>
</dbReference>
<dbReference type="Pfam" id="PF00072">
    <property type="entry name" value="Response_reg"/>
    <property type="match status" value="1"/>
</dbReference>
<dbReference type="AlphaFoldDB" id="A0A6G7GLK8"/>
<evidence type="ECO:0000313" key="14">
    <source>
        <dbReference type="Proteomes" id="UP000501926"/>
    </source>
</evidence>
<dbReference type="GO" id="GO:0000155">
    <property type="term" value="F:phosphorelay sensor kinase activity"/>
    <property type="evidence" value="ECO:0007669"/>
    <property type="project" value="InterPro"/>
</dbReference>
<reference evidence="13 14" key="1">
    <citation type="submission" date="2020-02" db="EMBL/GenBank/DDBJ databases">
        <title>Newly sequenced genome of strain CSTR1 showed variability in Candidatus Kuenenia stuttgartiensis genomes.</title>
        <authorList>
            <person name="Ding C."/>
            <person name="Adrian L."/>
        </authorList>
    </citation>
    <scope>NUCLEOTIDE SEQUENCE [LARGE SCALE GENOMIC DNA]</scope>
    <source>
        <strain evidence="13 14">CSTR1</strain>
    </source>
</reference>
<dbReference type="CDD" id="cd00130">
    <property type="entry name" value="PAS"/>
    <property type="match status" value="1"/>
</dbReference>
<keyword evidence="7" id="KW-0067">ATP-binding</keyword>
<dbReference type="PRINTS" id="PR00344">
    <property type="entry name" value="BCTRLSENSOR"/>
</dbReference>
<evidence type="ECO:0000259" key="12">
    <source>
        <dbReference type="PROSITE" id="PS50110"/>
    </source>
</evidence>
<evidence type="ECO:0000256" key="3">
    <source>
        <dbReference type="ARBA" id="ARBA00022553"/>
    </source>
</evidence>
<feature type="domain" description="Response regulatory" evidence="12">
    <location>
        <begin position="463"/>
        <end position="577"/>
    </location>
</feature>
<evidence type="ECO:0000256" key="5">
    <source>
        <dbReference type="ARBA" id="ARBA00022741"/>
    </source>
</evidence>
<dbReference type="Pfam" id="PF02518">
    <property type="entry name" value="HATPase_c"/>
    <property type="match status" value="1"/>
</dbReference>
<evidence type="ECO:0000256" key="2">
    <source>
        <dbReference type="ARBA" id="ARBA00012438"/>
    </source>
</evidence>
<sequence>MGKKPPENKTDAELRRKALEKLNPYTIPVENLSEAEVRKLAHELQIHQIELEMQAEELRKSQTLLEESRQKYLNLYDLAPVGYFTLDEKGFIHEVNFAGAFMLGAERHSLINKPLSKYIVREDADLFYLHRKRVSETGNKETCELRMLKGDQPFHAQLESRAIPDSKNNINQYLIIITDISARIEAQIKLKEINETLEYQIKVRTKELLQSKKLESMGIMTTGVAHGFNNILAIIDGKIQMLMRENKGREKLLEELRLIRSSVKDGAEIVRRMNKFTKVKEDRDWFVAIDLCEEIKSTIDSTHPGWKECAEREGIAYTINLDGVKHVSCIMGNPLELREVLINIIKNAFDAMPGGGTLSFSTREENGSVVLEISDTGIGMDEETQTKIFDPFFTTKERGTGLGMSIVYGTVKRHGGKIAAQSQKERGSTLILSFPAAKESPGITKSDHEPGKVTPEKRGLRNGILIVDDEATIGKVLSSFLTGEGYNVVFIDNGAGALDLLKKDEFDLVLCDLGMPDISGWDIMNVIAAMAKKPKIGIITGFLNASDDFPGNKIKADFVINKPFELDNLLHSINDSLRD</sequence>
<evidence type="ECO:0000256" key="10">
    <source>
        <dbReference type="SAM" id="Coils"/>
    </source>
</evidence>
<dbReference type="SUPFAM" id="SSF55785">
    <property type="entry name" value="PYP-like sensor domain (PAS domain)"/>
    <property type="match status" value="1"/>
</dbReference>
<dbReference type="EC" id="2.7.13.3" evidence="2"/>
<evidence type="ECO:0000256" key="9">
    <source>
        <dbReference type="PROSITE-ProRule" id="PRU00169"/>
    </source>
</evidence>
<evidence type="ECO:0000313" key="13">
    <source>
        <dbReference type="EMBL" id="QII10311.1"/>
    </source>
</evidence>
<keyword evidence="3 9" id="KW-0597">Phosphoprotein</keyword>
<dbReference type="EMBL" id="CP049055">
    <property type="protein sequence ID" value="QII10311.1"/>
    <property type="molecule type" value="Genomic_DNA"/>
</dbReference>
<keyword evidence="10" id="KW-0175">Coiled coil</keyword>
<protein>
    <recommendedName>
        <fullName evidence="2">histidine kinase</fullName>
        <ecNumber evidence="2">2.7.13.3</ecNumber>
    </recommendedName>
</protein>
<dbReference type="Gene3D" id="3.30.450.20">
    <property type="entry name" value="PAS domain"/>
    <property type="match status" value="1"/>
</dbReference>
<keyword evidence="5" id="KW-0547">Nucleotide-binding</keyword>
<dbReference type="SUPFAM" id="SSF55874">
    <property type="entry name" value="ATPase domain of HSP90 chaperone/DNA topoisomerase II/histidine kinase"/>
    <property type="match status" value="1"/>
</dbReference>
<dbReference type="RefSeq" id="WP_164994530.1">
    <property type="nucleotide sequence ID" value="NZ_CP049055.1"/>
</dbReference>
<feature type="coiled-coil region" evidence="10">
    <location>
        <begin position="32"/>
        <end position="71"/>
    </location>
</feature>
<name>A0A6G7GLK8_KUEST</name>
<evidence type="ECO:0000256" key="4">
    <source>
        <dbReference type="ARBA" id="ARBA00022679"/>
    </source>
</evidence>
<accession>A0A6G7GLK8</accession>
<dbReference type="InterPro" id="IPR035965">
    <property type="entry name" value="PAS-like_dom_sf"/>
</dbReference>
<comment type="catalytic activity">
    <reaction evidence="1">
        <text>ATP + protein L-histidine = ADP + protein N-phospho-L-histidine.</text>
        <dbReference type="EC" id="2.7.13.3"/>
    </reaction>
</comment>
<dbReference type="Gene3D" id="1.10.287.130">
    <property type="match status" value="1"/>
</dbReference>
<keyword evidence="6 13" id="KW-0418">Kinase</keyword>
<dbReference type="InterPro" id="IPR036890">
    <property type="entry name" value="HATPase_C_sf"/>
</dbReference>
<dbReference type="InterPro" id="IPR001789">
    <property type="entry name" value="Sig_transdc_resp-reg_receiver"/>
</dbReference>
<dbReference type="PANTHER" id="PTHR43065">
    <property type="entry name" value="SENSOR HISTIDINE KINASE"/>
    <property type="match status" value="1"/>
</dbReference>
<dbReference type="InterPro" id="IPR003594">
    <property type="entry name" value="HATPase_dom"/>
</dbReference>
<dbReference type="Gene3D" id="3.30.565.10">
    <property type="entry name" value="Histidine kinase-like ATPase, C-terminal domain"/>
    <property type="match status" value="1"/>
</dbReference>
<dbReference type="InterPro" id="IPR004358">
    <property type="entry name" value="Sig_transdc_His_kin-like_C"/>
</dbReference>
<dbReference type="GO" id="GO:0005524">
    <property type="term" value="F:ATP binding"/>
    <property type="evidence" value="ECO:0007669"/>
    <property type="project" value="UniProtKB-KW"/>
</dbReference>
<dbReference type="InterPro" id="IPR013767">
    <property type="entry name" value="PAS_fold"/>
</dbReference>
<proteinExistence type="predicted"/>
<keyword evidence="8" id="KW-0902">Two-component regulatory system</keyword>
<dbReference type="InterPro" id="IPR036097">
    <property type="entry name" value="HisK_dim/P_sf"/>
</dbReference>
<dbReference type="Proteomes" id="UP000501926">
    <property type="component" value="Chromosome"/>
</dbReference>
<dbReference type="CDD" id="cd00082">
    <property type="entry name" value="HisKA"/>
    <property type="match status" value="1"/>
</dbReference>